<keyword evidence="1" id="KW-0812">Transmembrane</keyword>
<dbReference type="EMBL" id="CP000304">
    <property type="protein sequence ID" value="ABP80182.1"/>
    <property type="molecule type" value="Genomic_DNA"/>
</dbReference>
<dbReference type="eggNOG" id="ENOG5032DV0">
    <property type="taxonomic scope" value="Bacteria"/>
</dbReference>
<feature type="transmembrane region" description="Helical" evidence="1">
    <location>
        <begin position="85"/>
        <end position="108"/>
    </location>
</feature>
<keyword evidence="3" id="KW-1185">Reference proteome</keyword>
<dbReference type="AlphaFoldDB" id="A4VMI1"/>
<name>A4VMI1_STUS1</name>
<proteinExistence type="predicted"/>
<keyword evidence="1" id="KW-0472">Membrane</keyword>
<evidence type="ECO:0000313" key="2">
    <source>
        <dbReference type="EMBL" id="ABP80182.1"/>
    </source>
</evidence>
<dbReference type="Proteomes" id="UP000000233">
    <property type="component" value="Chromosome"/>
</dbReference>
<reference evidence="2 3" key="1">
    <citation type="journal article" date="2008" name="Proc. Natl. Acad. Sci. U.S.A.">
        <title>Nitrogen fixation island and rhizosphere competence traits in the genome of root-associated Pseudomonas stutzeri A1501.</title>
        <authorList>
            <person name="Yan Y."/>
            <person name="Yang J."/>
            <person name="Dou Y."/>
            <person name="Chen M."/>
            <person name="Ping S."/>
            <person name="Peng J."/>
            <person name="Lu W."/>
            <person name="Zhang W."/>
            <person name="Yao Z."/>
            <person name="Li H."/>
            <person name="Liu W."/>
            <person name="He S."/>
            <person name="Geng L."/>
            <person name="Zhang X."/>
            <person name="Yang F."/>
            <person name="Yu H."/>
            <person name="Zhan Y."/>
            <person name="Li D."/>
            <person name="Lin Z."/>
            <person name="Wang Y."/>
            <person name="Elmerich C."/>
            <person name="Lin M."/>
            <person name="Jin Q."/>
        </authorList>
    </citation>
    <scope>NUCLEOTIDE SEQUENCE [LARGE SCALE GENOMIC DNA]</scope>
    <source>
        <strain evidence="2 3">A1501</strain>
    </source>
</reference>
<gene>
    <name evidence="2" type="ordered locus">PST_2531</name>
</gene>
<evidence type="ECO:0000313" key="3">
    <source>
        <dbReference type="Proteomes" id="UP000000233"/>
    </source>
</evidence>
<protein>
    <submittedName>
        <fullName evidence="2">Uncharacterized protein</fullName>
    </submittedName>
</protein>
<evidence type="ECO:0000256" key="1">
    <source>
        <dbReference type="SAM" id="Phobius"/>
    </source>
</evidence>
<dbReference type="HOGENOM" id="CLU_070572_0_0_6"/>
<organism evidence="2 3">
    <name type="scientific">Stutzerimonas stutzeri (strain A1501)</name>
    <name type="common">Pseudomonas stutzeri</name>
    <dbReference type="NCBI Taxonomy" id="379731"/>
    <lineage>
        <taxon>Bacteria</taxon>
        <taxon>Pseudomonadati</taxon>
        <taxon>Pseudomonadota</taxon>
        <taxon>Gammaproteobacteria</taxon>
        <taxon>Pseudomonadales</taxon>
        <taxon>Pseudomonadaceae</taxon>
        <taxon>Stutzerimonas</taxon>
    </lineage>
</organism>
<dbReference type="KEGG" id="psa:PST_2531"/>
<sequence>MKGRCPRPLDEGDAARKLHLTSGLQRSVWRFTLQVARILWRPPKVVKHSFKKNFAASPCGSWSYRPHHQATTLRRKASGSRGSQVSPLMITGLILAGLLVLVIIVYSIQIVEKGNLEKARKRAELTDRCRRCADLSDGLPGQMMTPALKLLLTRLELALSERLQPLDKGNDKLAARLQTLRADVAKGEAIEVRNPPRQILTEAQAKESRFMLEDLHAQIVRATKEGLLEQAEAKRWVQDIQRMLAILHIEFFTNLGKQALQQNQPQRARLAFERGVQHIRRQPAPAPYQAQLKQLEALLEHANALVLKNEVPKADESSELAEGMKAFDDDDLWKKNNVY</sequence>
<keyword evidence="1" id="KW-1133">Transmembrane helix</keyword>
<accession>A4VMI1</accession>